<dbReference type="Proteomes" id="UP000092666">
    <property type="component" value="Unassembled WGS sequence"/>
</dbReference>
<dbReference type="AlphaFoldDB" id="A0A1B9GMR3"/>
<dbReference type="InterPro" id="IPR036291">
    <property type="entry name" value="NAD(P)-bd_dom_sf"/>
</dbReference>
<proteinExistence type="inferred from homology"/>
<accession>A0A1B9GMR3</accession>
<dbReference type="InterPro" id="IPR051468">
    <property type="entry name" value="Fungal_SecMetab_SDRs"/>
</dbReference>
<evidence type="ECO:0000256" key="1">
    <source>
        <dbReference type="ARBA" id="ARBA00006484"/>
    </source>
</evidence>
<dbReference type="OrthoDB" id="9876299at2759"/>
<organism evidence="4 5">
    <name type="scientific">Kwoniella heveanensis BCC8398</name>
    <dbReference type="NCBI Taxonomy" id="1296120"/>
    <lineage>
        <taxon>Eukaryota</taxon>
        <taxon>Fungi</taxon>
        <taxon>Dikarya</taxon>
        <taxon>Basidiomycota</taxon>
        <taxon>Agaricomycotina</taxon>
        <taxon>Tremellomycetes</taxon>
        <taxon>Tremellales</taxon>
        <taxon>Cryptococcaceae</taxon>
        <taxon>Kwoniella</taxon>
    </lineage>
</organism>
<dbReference type="GO" id="GO:0005737">
    <property type="term" value="C:cytoplasm"/>
    <property type="evidence" value="ECO:0007669"/>
    <property type="project" value="TreeGrafter"/>
</dbReference>
<reference evidence="5" key="2">
    <citation type="submission" date="2013-12" db="EMBL/GenBank/DDBJ databases">
        <title>Evolution of pathogenesis and genome organization in the Tremellales.</title>
        <authorList>
            <person name="Cuomo C."/>
            <person name="Litvintseva A."/>
            <person name="Heitman J."/>
            <person name="Chen Y."/>
            <person name="Sun S."/>
            <person name="Springer D."/>
            <person name="Dromer F."/>
            <person name="Young S."/>
            <person name="Zeng Q."/>
            <person name="Chapman S."/>
            <person name="Gujja S."/>
            <person name="Saif S."/>
            <person name="Birren B."/>
        </authorList>
    </citation>
    <scope>NUCLEOTIDE SEQUENCE [LARGE SCALE GENOMIC DNA]</scope>
    <source>
        <strain evidence="5">BCC8398</strain>
    </source>
</reference>
<evidence type="ECO:0000313" key="4">
    <source>
        <dbReference type="EMBL" id="OCF32145.1"/>
    </source>
</evidence>
<evidence type="ECO:0000256" key="3">
    <source>
        <dbReference type="ARBA" id="ARBA00023002"/>
    </source>
</evidence>
<keyword evidence="3" id="KW-0560">Oxidoreductase</keyword>
<protein>
    <submittedName>
        <fullName evidence="4">Uncharacterized protein</fullName>
    </submittedName>
</protein>
<gene>
    <name evidence="4" type="ORF">I316_06301</name>
</gene>
<name>A0A1B9GMR3_9TREE</name>
<comment type="similarity">
    <text evidence="1">Belongs to the short-chain dehydrogenases/reductases (SDR) family.</text>
</comment>
<dbReference type="PANTHER" id="PTHR43544">
    <property type="entry name" value="SHORT-CHAIN DEHYDROGENASE/REDUCTASE"/>
    <property type="match status" value="1"/>
</dbReference>
<reference evidence="4 5" key="1">
    <citation type="submission" date="2013-07" db="EMBL/GenBank/DDBJ databases">
        <title>The Genome Sequence of Cryptococcus heveanensis BCC8398.</title>
        <authorList>
            <consortium name="The Broad Institute Genome Sequencing Platform"/>
            <person name="Cuomo C."/>
            <person name="Litvintseva A."/>
            <person name="Chen Y."/>
            <person name="Heitman J."/>
            <person name="Sun S."/>
            <person name="Springer D."/>
            <person name="Dromer F."/>
            <person name="Young S.K."/>
            <person name="Zeng Q."/>
            <person name="Gargeya S."/>
            <person name="Fitzgerald M."/>
            <person name="Abouelleil A."/>
            <person name="Alvarado L."/>
            <person name="Berlin A.M."/>
            <person name="Chapman S.B."/>
            <person name="Dewar J."/>
            <person name="Goldberg J."/>
            <person name="Griggs A."/>
            <person name="Gujja S."/>
            <person name="Hansen M."/>
            <person name="Howarth C."/>
            <person name="Imamovic A."/>
            <person name="Larimer J."/>
            <person name="McCowan C."/>
            <person name="Murphy C."/>
            <person name="Pearson M."/>
            <person name="Priest M."/>
            <person name="Roberts A."/>
            <person name="Saif S."/>
            <person name="Shea T."/>
            <person name="Sykes S."/>
            <person name="Wortman J."/>
            <person name="Nusbaum C."/>
            <person name="Birren B."/>
        </authorList>
    </citation>
    <scope>NUCLEOTIDE SEQUENCE [LARGE SCALE GENOMIC DNA]</scope>
    <source>
        <strain evidence="4 5">BCC8398</strain>
    </source>
</reference>
<dbReference type="SUPFAM" id="SSF51735">
    <property type="entry name" value="NAD(P)-binding Rossmann-fold domains"/>
    <property type="match status" value="1"/>
</dbReference>
<dbReference type="PANTHER" id="PTHR43544:SF7">
    <property type="entry name" value="NADB-LER2"/>
    <property type="match status" value="1"/>
</dbReference>
<dbReference type="PRINTS" id="PR00081">
    <property type="entry name" value="GDHRDH"/>
</dbReference>
<evidence type="ECO:0000256" key="2">
    <source>
        <dbReference type="ARBA" id="ARBA00022857"/>
    </source>
</evidence>
<evidence type="ECO:0000313" key="5">
    <source>
        <dbReference type="Proteomes" id="UP000092666"/>
    </source>
</evidence>
<dbReference type="GO" id="GO:0016491">
    <property type="term" value="F:oxidoreductase activity"/>
    <property type="evidence" value="ECO:0007669"/>
    <property type="project" value="UniProtKB-KW"/>
</dbReference>
<dbReference type="EMBL" id="KV700130">
    <property type="protein sequence ID" value="OCF32145.1"/>
    <property type="molecule type" value="Genomic_DNA"/>
</dbReference>
<dbReference type="Gene3D" id="3.40.50.720">
    <property type="entry name" value="NAD(P)-binding Rossmann-like Domain"/>
    <property type="match status" value="1"/>
</dbReference>
<keyword evidence="5" id="KW-1185">Reference proteome</keyword>
<dbReference type="InterPro" id="IPR002347">
    <property type="entry name" value="SDR_fam"/>
</dbReference>
<sequence>MSGKTVLITGTNRGVGAELAKQYISKGYTVISAVRATEKQANLSPPGSSDSRHLIVKLDVASGESIKLAFEHIKDRLKIDRLDVVINNAAIGVTKENAFLVKDADPAKYSETFDVNLLGTLNLFTAAYPFLPKDGTGKFIALSTLAAVNSMEHWPLAGAYALSKNAVNYLTRQIHFEEKNLITFTVSPGWVDTDMGHEGAEAFGAVEGPPEKVAVTAPQIVNVIENGTREREGGRMINYDGTIFDW</sequence>
<dbReference type="Pfam" id="PF00106">
    <property type="entry name" value="adh_short"/>
    <property type="match status" value="1"/>
</dbReference>
<keyword evidence="2" id="KW-0521">NADP</keyword>